<dbReference type="Pfam" id="PF05860">
    <property type="entry name" value="TPS"/>
    <property type="match status" value="1"/>
</dbReference>
<dbReference type="EMBL" id="CP048685">
    <property type="protein sequence ID" value="QPJ60435.1"/>
    <property type="molecule type" value="Genomic_DNA"/>
</dbReference>
<dbReference type="SMART" id="SM00912">
    <property type="entry name" value="Haemagg_act"/>
    <property type="match status" value="1"/>
</dbReference>
<dbReference type="PANTHER" id="PTHR12338">
    <property type="entry name" value="AUTOTRANSPORTER"/>
    <property type="match status" value="1"/>
</dbReference>
<organism evidence="3 4">
    <name type="scientific">Candidatus Nitronauta litoralis</name>
    <dbReference type="NCBI Taxonomy" id="2705533"/>
    <lineage>
        <taxon>Bacteria</taxon>
        <taxon>Pseudomonadati</taxon>
        <taxon>Nitrospinota/Tectimicrobiota group</taxon>
        <taxon>Nitrospinota</taxon>
        <taxon>Nitrospinia</taxon>
        <taxon>Nitrospinales</taxon>
        <taxon>Nitrospinaceae</taxon>
        <taxon>Candidatus Nitronauta</taxon>
    </lineage>
</organism>
<feature type="region of interest" description="Disordered" evidence="1">
    <location>
        <begin position="2365"/>
        <end position="2401"/>
    </location>
</feature>
<name>A0A7T0FYU6_9BACT</name>
<proteinExistence type="predicted"/>
<reference evidence="3 4" key="1">
    <citation type="submission" date="2020-02" db="EMBL/GenBank/DDBJ databases">
        <title>Genomic and physiological characterization of two novel Nitrospinaceae genera.</title>
        <authorList>
            <person name="Mueller A.J."/>
            <person name="Jung M.-Y."/>
            <person name="Strachan C.R."/>
            <person name="Herbold C.W."/>
            <person name="Kirkegaard R.H."/>
            <person name="Daims H."/>
        </authorList>
    </citation>
    <scope>NUCLEOTIDE SEQUENCE [LARGE SCALE GENOMIC DNA]</scope>
    <source>
        <strain evidence="3">EB</strain>
    </source>
</reference>
<dbReference type="SUPFAM" id="SSF51126">
    <property type="entry name" value="Pectin lyase-like"/>
    <property type="match status" value="1"/>
</dbReference>
<evidence type="ECO:0000256" key="1">
    <source>
        <dbReference type="SAM" id="MobiDB-lite"/>
    </source>
</evidence>
<accession>A0A7T0FYU6</accession>
<dbReference type="InterPro" id="IPR011050">
    <property type="entry name" value="Pectin_lyase_fold/virulence"/>
</dbReference>
<evidence type="ECO:0000313" key="4">
    <source>
        <dbReference type="Proteomes" id="UP000594688"/>
    </source>
</evidence>
<sequence length="2415" mass="244499">MGQNAKKFKTGQITRYLDLRISLMAPAFSGFLTDKKKMRNRRSPKTNPRLKKTSLLSHLKLCPASCAHLWVALLSFAVTFFPVQVHALPSGGTVQGGTASIQSGGSGSLNINQQSERAIIDWIHFNIQSGEHVNFDMPSADSVNLSRVTGGNASEIFGKLTSNGQLFLVNPNGILFGQGSQVDVNGLVATTSDISNQDFMAGRYNFNIASPFNSSVVNRGTITVKQGGLAAFVAPGVENSGIINAQLGRVSLHSGKTFTLDLYGDQLVNLGLDSEVTEQVLGPNGQPLSSLVTNSGEIFADGGRVTLGVNAARDLVDHAINMSGLIQAQSIAEKNGEIYLMGGETGTVNVTGTLDASGYGEDETGGVIHVLGDRVFLDGYGFIDISGDAGGGTLLFGGDYQGNGTVQNATDTFVGSDASIWADAMNTGNGGRAIFWADRRNYFLGRVRARGGALSGDGGFVEVSGKETLFFDGQVDTTALNGETGTLLLDPDNITIKSGILGEPGDTSLPDIAASGGISFTVSELALESQSATTNINLLAEDNIFIEDLTTDNRISFRQTAGNRVSLIAKNGNIEFQDVNDEISTQGGDIILKAGGDMMLGHINAGTGTVSIFGKDEGIISLGAATGGLRIDNTELSNITAGNLIIGGTTDFEGRAGRIDVNGVSSGPMVTGTTILRAVNPVKGSFGGVLPAGSVNFGNNASNFLNSSLVVEALEGVTVNSDLTAGGSLSLDGDVNNINDPSTLNIPDSLNLAAGISLSSATGTLTLKGTTGGIIGAGALTLNGANGIVLDDSITTAGDLTFNDNVGMTGSANFINAGANKIIFQNNANRLEAGNGNNGLTLNSDLDFTGAGPFTINADVDGNRTGSFFLSGGKTINTMGQALDITASNMMLDGSLDSGGASTTIRSTNANGVDLALANNPGRFRLDDTELGRITAGSLSVDATVGTLTANGVDHTTHLANIANGVSLTGNTIVFEGADSSFNSLTVNGIANIKDGVDLSTAAGSMTFSNALTVDANANPVILGATGGNIFFNNSLNGGADVQVNSGAGTSTFGGSVGNTTALYSLTVTGNTTLNGSALNTSNGNVTFNNNVTLGNTVNINTGAGGGDVNFSGTIEGAAPGDQGLTVSTGTGTSTFQGNVGSTTSLSSVIVSGNSTINGDVTVQNGPVSFNNNLTLGGNSTISSGVGGINLNAVDGSQDLVLNSGGGGINLDGNIGFNTALTSLNVTGASTISGASINTANGDVTFNSGVTLDTGAVNINTGIGGGNIQIGAIDGAQDLALNSGTGTISLNGSVGDTTTLNSLSATGTTTIARSTLETNNGITFNGNVTANSGLDLNADADNTGVGTFDQQAGTLNTNGNALSITARDINLAGGTNSGAGITTIIASQNQGMSLGDANEVGDFRLSNPELGNFATTGGFVFGNGTGRITVDNVNNTLNNTVNGSTVLFNGGSSSFGLLTVNGPTTIAGVNITTNNMGMSFNNTLSLTNGSVQLSTGGGGGDLTLDGNVDGGQNLTLTSGTGNVIFGGSVGATTRLNSLTVNGTTTFSGASLLTNNGITFNGMVTASNASGFNLNAGGGTFTQQSGSLSTGGNALSITAQDFNLTGTLNSGGGTTTLIASQNQDMSLGDATGGLRLDNTELGQITAGGFVFGNGTGGITVNNVTNNAGTTLNGTMLTFNGMNSSFGSLIANGTTTIDGGVDIATTAGSMTFNNAVTANADASPVLLSATGGNIAFNNTLDGGANVQVNSGAGTTIFGGNIGSTTALDQLTVTGTSQMNGDTIRTNNGVTVSGNLTGNGNLTVNSDVDADGTGTFNQTAGVITNTNGDLNLTAADVTLNGTAVNVGAGKMTVVDSQSGTIGLGNANCGGACGLTLDGNELDKIVAWDLEIGTDTGGAVFVDGVTGAQSEEILLMDIHSGGMATFDNQSEFRNIILSADDIAVNGQLSVGDGVFGLRTSDGGALGVGTAVGDMTLDTTELAFLRAGFLSLFTTGNATLGNVTINSANITQEFDVWGRGLNLQGPLVSPINTTLRAFGAGQGIVLNDSGNFFGGSLNLFTGSGGNVSISNLFNNGQTVRLGDSNIGGAFSLSTPQAIQFVGGVDANGPVVVSSTSSGIGFDDGAFLNAGMGTLRLNSAGNLTLGQLVSDSSSLHAIHLEVGGAVIDGGDIGGEDIIAANGGLFARTTNGFGTEDNPIETRIHTLDLTNSTNGDIAFFETDSLHLANLTQGSNGDIFGSYNGMLSGTDNIEIIIGRFFIKDRASGLTLSQELGDTGKDRDALSIERTIDNIIDLEFASGSNRFDWDPAEGSPAGKIKDSGSPGGEHLGDLFGEPFPLVEVKEGNPEDGDLAHLENVWHWNDFNVENIKETDSREKKKAVKKKRAKKEKKTASKPRKRRQDKKDSGILSFFKKAGSILSFK</sequence>
<dbReference type="InterPro" id="IPR050909">
    <property type="entry name" value="Bact_Autotransporter_VF"/>
</dbReference>
<protein>
    <submittedName>
        <fullName evidence="3">Filamentous hemagglutinin N-terminal domain-containing protein</fullName>
    </submittedName>
</protein>
<feature type="region of interest" description="Disordered" evidence="1">
    <location>
        <begin position="2298"/>
        <end position="2320"/>
    </location>
</feature>
<evidence type="ECO:0000259" key="2">
    <source>
        <dbReference type="SMART" id="SM00912"/>
    </source>
</evidence>
<dbReference type="InterPro" id="IPR012334">
    <property type="entry name" value="Pectin_lyas_fold"/>
</dbReference>
<feature type="domain" description="Filamentous haemagglutinin FhaB/tRNA nuclease CdiA-like TPS" evidence="2">
    <location>
        <begin position="85"/>
        <end position="198"/>
    </location>
</feature>
<dbReference type="NCBIfam" id="TIGR01901">
    <property type="entry name" value="adhes_NPXG"/>
    <property type="match status" value="1"/>
</dbReference>
<gene>
    <name evidence="3" type="ORF">G3M70_00435</name>
</gene>
<dbReference type="Proteomes" id="UP000594688">
    <property type="component" value="Chromosome"/>
</dbReference>
<dbReference type="InterPro" id="IPR008638">
    <property type="entry name" value="FhaB/CdiA-like_TPS"/>
</dbReference>
<evidence type="ECO:0000313" key="3">
    <source>
        <dbReference type="EMBL" id="QPJ60435.1"/>
    </source>
</evidence>
<feature type="compositionally biased region" description="Basic residues" evidence="1">
    <location>
        <begin position="2370"/>
        <end position="2394"/>
    </location>
</feature>
<dbReference type="PANTHER" id="PTHR12338:SF5">
    <property type="entry name" value="ANTIGEN 43-RELATED"/>
    <property type="match status" value="1"/>
</dbReference>
<dbReference type="KEGG" id="nli:G3M70_00435"/>
<dbReference type="Gene3D" id="2.160.20.10">
    <property type="entry name" value="Single-stranded right-handed beta-helix, Pectin lyase-like"/>
    <property type="match status" value="1"/>
</dbReference>